<accession>G7TIX6</accession>
<keyword evidence="2" id="KW-0378">Hydrolase</keyword>
<gene>
    <name evidence="4" type="ORF">XOC_1423</name>
</gene>
<dbReference type="Gene3D" id="3.40.50.1820">
    <property type="entry name" value="alpha/beta hydrolase"/>
    <property type="match status" value="1"/>
</dbReference>
<dbReference type="EMBL" id="CP003057">
    <property type="protein sequence ID" value="AEQ95605.1"/>
    <property type="molecule type" value="Genomic_DNA"/>
</dbReference>
<dbReference type="PANTHER" id="PTHR43194">
    <property type="entry name" value="HYDROLASE ALPHA/BETA FOLD FAMILY"/>
    <property type="match status" value="1"/>
</dbReference>
<dbReference type="InterPro" id="IPR050228">
    <property type="entry name" value="Carboxylesterase_BioH"/>
</dbReference>
<dbReference type="Proteomes" id="UP000008851">
    <property type="component" value="Chromosome"/>
</dbReference>
<evidence type="ECO:0000256" key="2">
    <source>
        <dbReference type="ARBA" id="ARBA00022801"/>
    </source>
</evidence>
<name>G7TIX6_XANOB</name>
<reference evidence="4 5" key="1">
    <citation type="journal article" date="2011" name="J. Bacteriol.">
        <title>Two new complete genome sequences offer insight into host and tissue specificity of plant pathogenic Xanthomonas spp.</title>
        <authorList>
            <person name="Bogdanove A.J."/>
            <person name="Koebnik R."/>
            <person name="Lu H."/>
            <person name="Furutani A."/>
            <person name="Angiuoli S.V."/>
            <person name="Patil P.B."/>
            <person name="Van Sluys M.A."/>
            <person name="Ryan R.P."/>
            <person name="Meyer D.F."/>
            <person name="Han S.W."/>
            <person name="Aparna G."/>
            <person name="Rajaram M."/>
            <person name="Delcher A.L."/>
            <person name="Phillippy A.M."/>
            <person name="Puiu D."/>
            <person name="Schatz M.C."/>
            <person name="Shumway M."/>
            <person name="Sommer D.D."/>
            <person name="Trapnell C."/>
            <person name="Benahmed F."/>
            <person name="Dimitrov G."/>
            <person name="Madupu R."/>
            <person name="Radune D."/>
            <person name="Sullivan S."/>
            <person name="Jha G."/>
            <person name="Ishihara H."/>
            <person name="Lee S.W."/>
            <person name="Pandey A."/>
            <person name="Sharma V."/>
            <person name="Sriariyanun M."/>
            <person name="Szurek B."/>
            <person name="Vera-Cruz C.M."/>
            <person name="Dorman K.S."/>
            <person name="Ronald P.C."/>
            <person name="Verdier V."/>
            <person name="Dow J.M."/>
            <person name="Sonti R.V."/>
            <person name="Tsuge S."/>
            <person name="Brendel V.P."/>
            <person name="Rabinowicz P.D."/>
            <person name="Leach J.E."/>
            <person name="White F.F."/>
            <person name="Salzberg S.L."/>
        </authorList>
    </citation>
    <scope>NUCLEOTIDE SEQUENCE [LARGE SCALE GENOMIC DNA]</scope>
    <source>
        <strain evidence="4 5">BLS256</strain>
    </source>
</reference>
<dbReference type="AlphaFoldDB" id="G7TIX6"/>
<sequence length="399" mass="44007">MRLLGVAASVGQRSSRGFSRSEYGGFTRRDRCVDLQRARRSTAMSSRAIPPQPASERIQTCEICQLTPVGPLARLGAHHCRRQAQVMQCTEGYVEFRGYRTWYRITGELRADACPLLVLHGGPGCTHDYLDSFKDLAASGRAVIHYDQLGNGNSTHLPNADPAFWTVGLFLDELQTLIAHLALSQYALLGQSWGGMLAAEHAVRRPAGLRALVIANSPASMGLWRAAALRLRARLPDDIQAALDAHEAAGTLDHPAYRAASQVFYAQHVCRLLPWPAEVARTFAAIAADPTVYHAMNGPTEFHVVGSLRNWSIIERLHRITAPTLVLSGRYDEATPETVEPYARLIPDARWHVFANSSHMPHVEERVACMRLVGNFLDDQAPRPGRQMVRSSALANRAV</sequence>
<dbReference type="InterPro" id="IPR005945">
    <property type="entry name" value="Pro_imino_pep"/>
</dbReference>
<dbReference type="InterPro" id="IPR029058">
    <property type="entry name" value="AB_hydrolase_fold"/>
</dbReference>
<dbReference type="SUPFAM" id="SSF53474">
    <property type="entry name" value="alpha/beta-Hydrolases"/>
    <property type="match status" value="1"/>
</dbReference>
<comment type="similarity">
    <text evidence="1">Belongs to the peptidase S33 family.</text>
</comment>
<dbReference type="PANTHER" id="PTHR43194:SF2">
    <property type="entry name" value="PEROXISOMAL MEMBRANE PROTEIN LPX1"/>
    <property type="match status" value="1"/>
</dbReference>
<evidence type="ECO:0000313" key="5">
    <source>
        <dbReference type="Proteomes" id="UP000008851"/>
    </source>
</evidence>
<dbReference type="PRINTS" id="PR00793">
    <property type="entry name" value="PROAMNOPTASE"/>
</dbReference>
<organism evidence="4 5">
    <name type="scientific">Xanthomonas oryzae pv. oryzicola (strain BLS256)</name>
    <dbReference type="NCBI Taxonomy" id="383407"/>
    <lineage>
        <taxon>Bacteria</taxon>
        <taxon>Pseudomonadati</taxon>
        <taxon>Pseudomonadota</taxon>
        <taxon>Gammaproteobacteria</taxon>
        <taxon>Lysobacterales</taxon>
        <taxon>Lysobacteraceae</taxon>
        <taxon>Xanthomonas</taxon>
    </lineage>
</organism>
<dbReference type="eggNOG" id="COG2267">
    <property type="taxonomic scope" value="Bacteria"/>
</dbReference>
<protein>
    <submittedName>
        <fullName evidence="4">Proline imino-peptidase</fullName>
    </submittedName>
</protein>
<dbReference type="HOGENOM" id="CLU_020336_15_1_6"/>
<dbReference type="NCBIfam" id="TIGR01250">
    <property type="entry name" value="pro_imino_pep_2"/>
    <property type="match status" value="1"/>
</dbReference>
<evidence type="ECO:0000256" key="1">
    <source>
        <dbReference type="ARBA" id="ARBA00010088"/>
    </source>
</evidence>
<dbReference type="GO" id="GO:0008233">
    <property type="term" value="F:peptidase activity"/>
    <property type="evidence" value="ECO:0007669"/>
    <property type="project" value="InterPro"/>
</dbReference>
<feature type="domain" description="AB hydrolase-1" evidence="3">
    <location>
        <begin position="115"/>
        <end position="365"/>
    </location>
</feature>
<dbReference type="InterPro" id="IPR002410">
    <property type="entry name" value="Peptidase_S33"/>
</dbReference>
<evidence type="ECO:0000313" key="4">
    <source>
        <dbReference type="EMBL" id="AEQ95605.1"/>
    </source>
</evidence>
<dbReference type="GO" id="GO:0006508">
    <property type="term" value="P:proteolysis"/>
    <property type="evidence" value="ECO:0007669"/>
    <property type="project" value="InterPro"/>
</dbReference>
<dbReference type="Pfam" id="PF00561">
    <property type="entry name" value="Abhydrolase_1"/>
    <property type="match status" value="1"/>
</dbReference>
<evidence type="ECO:0000259" key="3">
    <source>
        <dbReference type="Pfam" id="PF00561"/>
    </source>
</evidence>
<dbReference type="InterPro" id="IPR000073">
    <property type="entry name" value="AB_hydrolase_1"/>
</dbReference>
<proteinExistence type="inferred from homology"/>
<dbReference type="KEGG" id="xor:XOC_1423"/>